<dbReference type="EMBL" id="GBEZ01018558">
    <property type="protein sequence ID" value="JAC67888.1"/>
    <property type="molecule type" value="Transcribed_RNA"/>
</dbReference>
<dbReference type="InterPro" id="IPR008831">
    <property type="entry name" value="Mediator_Med31"/>
</dbReference>
<protein>
    <recommendedName>
        <fullName evidence="7">Mediator of RNA polymerase II transcription subunit 31</fullName>
    </recommendedName>
</protein>
<dbReference type="GO" id="GO:0006355">
    <property type="term" value="P:regulation of DNA-templated transcription"/>
    <property type="evidence" value="ECO:0007669"/>
    <property type="project" value="InterPro"/>
</dbReference>
<evidence type="ECO:0000256" key="6">
    <source>
        <dbReference type="ARBA" id="ARBA00023242"/>
    </source>
</evidence>
<evidence type="ECO:0000256" key="5">
    <source>
        <dbReference type="ARBA" id="ARBA00023163"/>
    </source>
</evidence>
<evidence type="ECO:0000256" key="3">
    <source>
        <dbReference type="ARBA" id="ARBA00023015"/>
    </source>
</evidence>
<evidence type="ECO:0000256" key="2">
    <source>
        <dbReference type="ARBA" id="ARBA00006378"/>
    </source>
</evidence>
<dbReference type="GO" id="GO:0016592">
    <property type="term" value="C:mediator complex"/>
    <property type="evidence" value="ECO:0007669"/>
    <property type="project" value="InterPro"/>
</dbReference>
<sequence>MEISDNCNADKNVESLTSCSDRERFLIELEFVQGLSNPHYLNWLAQHKYFDDHAFISYLKYLRYWKQPAYRKFIVYPQALFFLDLLQNESFRQAIAKSSVRELVHRQQLFFWQHYRPNRVREELESEDSHTTRVATDLAPDKPQPG</sequence>
<evidence type="ECO:0000256" key="7">
    <source>
        <dbReference type="RuleBase" id="RU364129"/>
    </source>
</evidence>
<keyword evidence="4 7" id="KW-0010">Activator</keyword>
<reference evidence="9" key="1">
    <citation type="submission" date="2014-05" db="EMBL/GenBank/DDBJ databases">
        <title>The transcriptome of the halophilic microalga Tetraselmis sp. GSL018 isolated from the Great Salt Lake, Utah.</title>
        <authorList>
            <person name="Jinkerson R.E."/>
            <person name="D'Adamo S."/>
            <person name="Posewitz M.C."/>
        </authorList>
    </citation>
    <scope>NUCLEOTIDE SEQUENCE</scope>
    <source>
        <strain evidence="9">GSL018</strain>
    </source>
</reference>
<keyword evidence="5 7" id="KW-0804">Transcription</keyword>
<keyword evidence="3 7" id="KW-0805">Transcription regulation</keyword>
<comment type="subcellular location">
    <subcellularLocation>
        <location evidence="1 7">Nucleus</location>
    </subcellularLocation>
</comment>
<dbReference type="Gene3D" id="1.10.10.1340">
    <property type="entry name" value="Mediator of RNA polymerase II, submodule Med31 (Soh1)"/>
    <property type="match status" value="1"/>
</dbReference>
<evidence type="ECO:0000256" key="1">
    <source>
        <dbReference type="ARBA" id="ARBA00004123"/>
    </source>
</evidence>
<evidence type="ECO:0000256" key="4">
    <source>
        <dbReference type="ARBA" id="ARBA00023159"/>
    </source>
</evidence>
<dbReference type="Pfam" id="PF05669">
    <property type="entry name" value="Med31"/>
    <property type="match status" value="1"/>
</dbReference>
<gene>
    <name evidence="9" type="primary">MED31</name>
    <name evidence="9" type="ORF">TSPGSL018_10009</name>
</gene>
<accession>A0A061R7B4</accession>
<dbReference type="AlphaFoldDB" id="A0A061R7B4"/>
<comment type="function">
    <text evidence="7">Component of the Mediator complex, a coactivator involved in the regulated transcription of nearly all RNA polymerase II-dependent genes. Mediator functions as a bridge to convey information from gene-specific regulatory proteins to the basal RNA polymerase II transcription machinery. Mediator is recruited to promoters by direct interactions with regulatory proteins and serves as a scaffold for the assembly of a functional preinitiation complex with RNA polymerase II and the general transcription factors.</text>
</comment>
<feature type="region of interest" description="Disordered" evidence="8">
    <location>
        <begin position="123"/>
        <end position="146"/>
    </location>
</feature>
<dbReference type="PANTHER" id="PTHR13186">
    <property type="entry name" value="MEDIATOR OF RNA POLYMERASE II TRANSCRIPTION SUBUNIT 31"/>
    <property type="match status" value="1"/>
</dbReference>
<evidence type="ECO:0000313" key="9">
    <source>
        <dbReference type="EMBL" id="JAC67888.1"/>
    </source>
</evidence>
<evidence type="ECO:0000256" key="8">
    <source>
        <dbReference type="SAM" id="MobiDB-lite"/>
    </source>
</evidence>
<proteinExistence type="inferred from homology"/>
<name>A0A061R7B4_9CHLO</name>
<comment type="subunit">
    <text evidence="7">Component of the Mediator complex.</text>
</comment>
<keyword evidence="6 7" id="KW-0539">Nucleus</keyword>
<dbReference type="FunFam" id="1.10.10.1340:FF:000001">
    <property type="entry name" value="Mediator of RNA polymerase II transcription subunit 31"/>
    <property type="match status" value="1"/>
</dbReference>
<organism evidence="9">
    <name type="scientific">Tetraselmis sp. GSL018</name>
    <dbReference type="NCBI Taxonomy" id="582737"/>
    <lineage>
        <taxon>Eukaryota</taxon>
        <taxon>Viridiplantae</taxon>
        <taxon>Chlorophyta</taxon>
        <taxon>core chlorophytes</taxon>
        <taxon>Chlorodendrophyceae</taxon>
        <taxon>Chlorodendrales</taxon>
        <taxon>Chlorodendraceae</taxon>
        <taxon>Tetraselmis</taxon>
    </lineage>
</organism>
<dbReference type="InterPro" id="IPR038089">
    <property type="entry name" value="Med31_sf"/>
</dbReference>
<comment type="similarity">
    <text evidence="2 7">Belongs to the Mediator complex subunit 31 family.</text>
</comment>
<dbReference type="GO" id="GO:0003712">
    <property type="term" value="F:transcription coregulator activity"/>
    <property type="evidence" value="ECO:0007669"/>
    <property type="project" value="InterPro"/>
</dbReference>